<gene>
    <name evidence="6" type="ORF">KFZ73_10830</name>
</gene>
<dbReference type="InterPro" id="IPR011991">
    <property type="entry name" value="ArsR-like_HTH"/>
</dbReference>
<evidence type="ECO:0000256" key="1">
    <source>
        <dbReference type="ARBA" id="ARBA00006817"/>
    </source>
</evidence>
<dbReference type="InterPro" id="IPR051081">
    <property type="entry name" value="HTH_MetalResp_TranReg"/>
</dbReference>
<dbReference type="InterPro" id="IPR036390">
    <property type="entry name" value="WH_DNA-bd_sf"/>
</dbReference>
<dbReference type="Gene3D" id="1.10.10.10">
    <property type="entry name" value="Winged helix-like DNA-binding domain superfamily/Winged helix DNA-binding domain"/>
    <property type="match status" value="1"/>
</dbReference>
<keyword evidence="3" id="KW-0238">DNA-binding</keyword>
<comment type="similarity">
    <text evidence="1">Belongs to the AHA1 family.</text>
</comment>
<dbReference type="CDD" id="cd00090">
    <property type="entry name" value="HTH_ARSR"/>
    <property type="match status" value="1"/>
</dbReference>
<dbReference type="PROSITE" id="PS50987">
    <property type="entry name" value="HTH_ARSR_2"/>
    <property type="match status" value="1"/>
</dbReference>
<dbReference type="Gene3D" id="3.30.530.20">
    <property type="match status" value="1"/>
</dbReference>
<evidence type="ECO:0000256" key="2">
    <source>
        <dbReference type="ARBA" id="ARBA00023015"/>
    </source>
</evidence>
<organism evidence="6 7">
    <name type="scientific">Tsukamurella paurometabola</name>
    <name type="common">Corynebacterium paurometabolum</name>
    <dbReference type="NCBI Taxonomy" id="2061"/>
    <lineage>
        <taxon>Bacteria</taxon>
        <taxon>Bacillati</taxon>
        <taxon>Actinomycetota</taxon>
        <taxon>Actinomycetes</taxon>
        <taxon>Mycobacteriales</taxon>
        <taxon>Tsukamurellaceae</taxon>
        <taxon>Tsukamurella</taxon>
    </lineage>
</organism>
<dbReference type="SMART" id="SM00418">
    <property type="entry name" value="HTH_ARSR"/>
    <property type="match status" value="1"/>
</dbReference>
<keyword evidence="2" id="KW-0805">Transcription regulation</keyword>
<protein>
    <submittedName>
        <fullName evidence="6">SRPBCC domain-containing protein</fullName>
    </submittedName>
</protein>
<dbReference type="PANTHER" id="PTHR33154:SF33">
    <property type="entry name" value="TRANSCRIPTIONAL REPRESSOR SDPR"/>
    <property type="match status" value="1"/>
</dbReference>
<dbReference type="SUPFAM" id="SSF55961">
    <property type="entry name" value="Bet v1-like"/>
    <property type="match status" value="1"/>
</dbReference>
<accession>A0ABS5NBS4</accession>
<dbReference type="Pfam" id="PF12840">
    <property type="entry name" value="HTH_20"/>
    <property type="match status" value="1"/>
</dbReference>
<keyword evidence="7" id="KW-1185">Reference proteome</keyword>
<sequence length="257" mass="27491">MSDDLQRALAAVAEPTRFRIIGLLAERPRTVSEVQEAIGARQPQTTKHLQVLDAAGVVVLHKLGRRRVARIDRATMRRLSDHFAALAAPGDDDATLERYELAIAAERIGDGTRAVALDRVVDAPVERVWAAWTDPARAATWWAPRHFTVEEAAIAPTPDAPVRLVLREGDGARYVSEGRVVEAAAPHRLVFTLAPVGTDGVPHFTARHTVVLSGDGPTTVGLTIDVTDVREGAAPMVAGLEPGWGQLLDALAGAVAQ</sequence>
<reference evidence="6 7" key="1">
    <citation type="submission" date="2021-04" db="EMBL/GenBank/DDBJ databases">
        <title>Whole genome sequence analysis of a thiophenic sulfur metabolizing bacteria.</title>
        <authorList>
            <person name="Akhtar N."/>
            <person name="Akram J."/>
            <person name="Aslam A."/>
        </authorList>
    </citation>
    <scope>NUCLEOTIDE SEQUENCE [LARGE SCALE GENOMIC DNA]</scope>
    <source>
        <strain evidence="6 7">3OW</strain>
    </source>
</reference>
<dbReference type="CDD" id="cd07814">
    <property type="entry name" value="SRPBCC_CalC_Aha1-like"/>
    <property type="match status" value="1"/>
</dbReference>
<evidence type="ECO:0000259" key="5">
    <source>
        <dbReference type="PROSITE" id="PS50987"/>
    </source>
</evidence>
<evidence type="ECO:0000256" key="4">
    <source>
        <dbReference type="ARBA" id="ARBA00023163"/>
    </source>
</evidence>
<evidence type="ECO:0000313" key="7">
    <source>
        <dbReference type="Proteomes" id="UP000676853"/>
    </source>
</evidence>
<dbReference type="Pfam" id="PF08327">
    <property type="entry name" value="AHSA1"/>
    <property type="match status" value="1"/>
</dbReference>
<dbReference type="EMBL" id="JAGXOE010000021">
    <property type="protein sequence ID" value="MBS4101735.1"/>
    <property type="molecule type" value="Genomic_DNA"/>
</dbReference>
<dbReference type="InterPro" id="IPR023393">
    <property type="entry name" value="START-like_dom_sf"/>
</dbReference>
<evidence type="ECO:0000256" key="3">
    <source>
        <dbReference type="ARBA" id="ARBA00023125"/>
    </source>
</evidence>
<evidence type="ECO:0000313" key="6">
    <source>
        <dbReference type="EMBL" id="MBS4101735.1"/>
    </source>
</evidence>
<feature type="domain" description="HTH arsR-type" evidence="5">
    <location>
        <begin position="1"/>
        <end position="91"/>
    </location>
</feature>
<dbReference type="Proteomes" id="UP000676853">
    <property type="component" value="Unassembled WGS sequence"/>
</dbReference>
<dbReference type="InterPro" id="IPR001845">
    <property type="entry name" value="HTH_ArsR_DNA-bd_dom"/>
</dbReference>
<dbReference type="RefSeq" id="WP_212553698.1">
    <property type="nucleotide sequence ID" value="NZ_JAGXOE010000021.1"/>
</dbReference>
<name>A0ABS5NBS4_TSUPA</name>
<dbReference type="InterPro" id="IPR013538">
    <property type="entry name" value="ASHA1/2-like_C"/>
</dbReference>
<comment type="caution">
    <text evidence="6">The sequence shown here is derived from an EMBL/GenBank/DDBJ whole genome shotgun (WGS) entry which is preliminary data.</text>
</comment>
<proteinExistence type="inferred from homology"/>
<dbReference type="InterPro" id="IPR036388">
    <property type="entry name" value="WH-like_DNA-bd_sf"/>
</dbReference>
<dbReference type="PANTHER" id="PTHR33154">
    <property type="entry name" value="TRANSCRIPTIONAL REGULATOR, ARSR FAMILY"/>
    <property type="match status" value="1"/>
</dbReference>
<keyword evidence="4" id="KW-0804">Transcription</keyword>
<dbReference type="SUPFAM" id="SSF46785">
    <property type="entry name" value="Winged helix' DNA-binding domain"/>
    <property type="match status" value="1"/>
</dbReference>